<feature type="domain" description="Enoyl reductase (ER)" evidence="2">
    <location>
        <begin position="17"/>
        <end position="327"/>
    </location>
</feature>
<evidence type="ECO:0000259" key="2">
    <source>
        <dbReference type="SMART" id="SM00829"/>
    </source>
</evidence>
<dbReference type="Pfam" id="PF16884">
    <property type="entry name" value="ADH_N_2"/>
    <property type="match status" value="1"/>
</dbReference>
<dbReference type="Pfam" id="PF00107">
    <property type="entry name" value="ADH_zinc_N"/>
    <property type="match status" value="1"/>
</dbReference>
<accession>A0A9J9HFD7</accession>
<evidence type="ECO:0000313" key="4">
    <source>
        <dbReference type="Proteomes" id="UP000001989"/>
    </source>
</evidence>
<reference evidence="3 4" key="1">
    <citation type="journal article" date="2010" name="J. Bacteriol.">
        <title>Genome sequence of the dioxin-mineralizing bacterium Sphingomonas wittichii RW1.</title>
        <authorList>
            <person name="Miller T.R."/>
            <person name="Delcher A.L."/>
            <person name="Salzberg S.L."/>
            <person name="Saunders E."/>
            <person name="Detter J.C."/>
            <person name="Halden R.U."/>
        </authorList>
    </citation>
    <scope>NUCLEOTIDE SEQUENCE [LARGE SCALE GENOMIC DNA]</scope>
    <source>
        <strain evidence="4">DSM 6014 / CCUG 31198 / JCM 15750 / NBRC 105917 / EY 4224 / RW1</strain>
    </source>
</reference>
<proteinExistence type="predicted"/>
<dbReference type="SMART" id="SM00829">
    <property type="entry name" value="PKS_ER"/>
    <property type="match status" value="1"/>
</dbReference>
<organism evidence="3 4">
    <name type="scientific">Rhizorhabdus wittichii (strain DSM 6014 / CCUG 31198 / JCM 15750 / NBRC 105917 / EY 4224 / RW1)</name>
    <name type="common">Sphingomonas wittichii</name>
    <dbReference type="NCBI Taxonomy" id="392499"/>
    <lineage>
        <taxon>Bacteria</taxon>
        <taxon>Pseudomonadati</taxon>
        <taxon>Pseudomonadota</taxon>
        <taxon>Alphaproteobacteria</taxon>
        <taxon>Sphingomonadales</taxon>
        <taxon>Sphingomonadaceae</taxon>
        <taxon>Rhizorhabdus</taxon>
    </lineage>
</organism>
<dbReference type="InterPro" id="IPR013149">
    <property type="entry name" value="ADH-like_C"/>
</dbReference>
<dbReference type="InterPro" id="IPR020843">
    <property type="entry name" value="ER"/>
</dbReference>
<evidence type="ECO:0000256" key="1">
    <source>
        <dbReference type="ARBA" id="ARBA00023002"/>
    </source>
</evidence>
<gene>
    <name evidence="3" type="ordered locus">Swit_4202</name>
</gene>
<dbReference type="InterPro" id="IPR011032">
    <property type="entry name" value="GroES-like_sf"/>
</dbReference>
<dbReference type="InterPro" id="IPR045010">
    <property type="entry name" value="MDR_fam"/>
</dbReference>
<dbReference type="GO" id="GO:0016628">
    <property type="term" value="F:oxidoreductase activity, acting on the CH-CH group of donors, NAD or NADP as acceptor"/>
    <property type="evidence" value="ECO:0007669"/>
    <property type="project" value="InterPro"/>
</dbReference>
<dbReference type="EMBL" id="CP000699">
    <property type="protein sequence ID" value="ABQ70542.1"/>
    <property type="molecule type" value="Genomic_DNA"/>
</dbReference>
<dbReference type="Proteomes" id="UP000001989">
    <property type="component" value="Chromosome"/>
</dbReference>
<keyword evidence="4" id="KW-1185">Reference proteome</keyword>
<keyword evidence="1" id="KW-0560">Oxidoreductase</keyword>
<dbReference type="FunFam" id="3.40.50.720:FF:000121">
    <property type="entry name" value="Prostaglandin reductase 2"/>
    <property type="match status" value="1"/>
</dbReference>
<sequence length="341" mass="36577">MAHAWVLTSRPKAVPVASDFDLVPIPDRPLEDGEIRVRNRWLSVDPYMRARMNAGHGYMPPFILGEPMTGRALGDVVESRHAGFKPGDVVSHMAGWRDEAIVGSSLDPWRIPFSDVPETAWLNGLGAAGLAAWVGLAVIADARAGETLFVSAAAGAVGSVVVQLAKAWGLRVVASAGGPRKAAWALELGADHSIDYKRDPLLETLGAAAPDGIDIYFDNVGGAHLDAALAVSRRGARVAICGMIDSYNGERPLELRHAGRLIAARIRMEGYLVSDHMGARDRFLAEMIPLVRDGRIRNRETVRQGLAAMPEAFLGLFDGMNIGKMLVEIPWRGDGGAKALP</sequence>
<dbReference type="InterPro" id="IPR036291">
    <property type="entry name" value="NAD(P)-bd_dom_sf"/>
</dbReference>
<dbReference type="AlphaFoldDB" id="A0A9J9HFD7"/>
<dbReference type="CDD" id="cd05288">
    <property type="entry name" value="PGDH"/>
    <property type="match status" value="1"/>
</dbReference>
<dbReference type="Gene3D" id="3.40.50.720">
    <property type="entry name" value="NAD(P)-binding Rossmann-like Domain"/>
    <property type="match status" value="1"/>
</dbReference>
<dbReference type="Gene3D" id="3.90.180.10">
    <property type="entry name" value="Medium-chain alcohol dehydrogenases, catalytic domain"/>
    <property type="match status" value="1"/>
</dbReference>
<protein>
    <submittedName>
        <fullName evidence="3">Alcohol dehydrogenase, zinc-binding domain protein</fullName>
    </submittedName>
</protein>
<dbReference type="KEGG" id="swi:Swit_4202"/>
<dbReference type="PANTHER" id="PTHR43205">
    <property type="entry name" value="PROSTAGLANDIN REDUCTASE"/>
    <property type="match status" value="1"/>
</dbReference>
<evidence type="ECO:0000313" key="3">
    <source>
        <dbReference type="EMBL" id="ABQ70542.1"/>
    </source>
</evidence>
<name>A0A9J9HFD7_RHIWR</name>
<dbReference type="PANTHER" id="PTHR43205:SF7">
    <property type="entry name" value="PROSTAGLANDIN REDUCTASE 1"/>
    <property type="match status" value="1"/>
</dbReference>
<dbReference type="SUPFAM" id="SSF51735">
    <property type="entry name" value="NAD(P)-binding Rossmann-fold domains"/>
    <property type="match status" value="1"/>
</dbReference>
<dbReference type="InterPro" id="IPR041694">
    <property type="entry name" value="ADH_N_2"/>
</dbReference>
<dbReference type="SUPFAM" id="SSF50129">
    <property type="entry name" value="GroES-like"/>
    <property type="match status" value="2"/>
</dbReference>